<dbReference type="Gene3D" id="3.30.300.30">
    <property type="match status" value="1"/>
</dbReference>
<dbReference type="InterPro" id="IPR025110">
    <property type="entry name" value="AMP-bd_C"/>
</dbReference>
<dbReference type="AlphaFoldDB" id="A0A0D7BAV5"/>
<dbReference type="Proteomes" id="UP000054007">
    <property type="component" value="Unassembled WGS sequence"/>
</dbReference>
<dbReference type="GO" id="GO:0016878">
    <property type="term" value="F:acid-thiol ligase activity"/>
    <property type="evidence" value="ECO:0007669"/>
    <property type="project" value="UniProtKB-ARBA"/>
</dbReference>
<dbReference type="InterPro" id="IPR045851">
    <property type="entry name" value="AMP-bd_C_sf"/>
</dbReference>
<dbReference type="PROSITE" id="PS00455">
    <property type="entry name" value="AMP_BINDING"/>
    <property type="match status" value="1"/>
</dbReference>
<dbReference type="OrthoDB" id="10253115at2759"/>
<proteinExistence type="predicted"/>
<dbReference type="PANTHER" id="PTHR43767:SF1">
    <property type="entry name" value="NONRIBOSOMAL PEPTIDE SYNTHASE PES1 (EUROFUNG)-RELATED"/>
    <property type="match status" value="1"/>
</dbReference>
<keyword evidence="4" id="KW-1185">Reference proteome</keyword>
<feature type="domain" description="AMP-binding enzyme C-terminal" evidence="2">
    <location>
        <begin position="489"/>
        <end position="566"/>
    </location>
</feature>
<sequence length="591" mass="64976">MAATWKPAMSIAQADKLLTAPGSPLQTETRFINGRVQQVFKNLPPTLRALWIGFATQWADRTCIVYEDQRYTFGKMLQLSAAYASIFEDAYGVRKGDRVVICSRNYPSYVTALWACHLLGAVPVLVNAWLPIVPLAHCLKLTAPKVIILDCERADIVEPIVSEFAPSATFFVLESHESTRSKQWKGMKCFNGLPKEHKADAQRILKADYGITPEDNGMVMFTSGTTGLPKGVLSTQRMVVSMIGIATFGTARAILRVGQKFPPDPVEGEPQSAYLIPSPIFHITGLNIIINCLMHGFKLVLIRRWRIDEAVKLIQKENVRYFAGVPSAVHDLVNSALPSLGHEFKGMTFGGSPLAAGPASRAFKAFSSAVIGQGYGATETNSSAITFSGMDFVTHPGSTGLPLPVTDVLVMKDGVRVAPNQIGEIWLKGPLIMKGYWGDEAATKKVITQDGWFKTGDLGYVDEENFVYVRDRIKDIIIRGGENVDSVAVENALYEEPGVYEAAAVGVPDERLGELVAAVVSIKPEFKGKVTEKSLLRSVQKLLPKFAIPVMIVIQEEQFEHNATGKIMKPPLRLLAQKEWERRSSLPKARM</sequence>
<evidence type="ECO:0000259" key="2">
    <source>
        <dbReference type="Pfam" id="PF13193"/>
    </source>
</evidence>
<dbReference type="SUPFAM" id="SSF56801">
    <property type="entry name" value="Acetyl-CoA synthetase-like"/>
    <property type="match status" value="1"/>
</dbReference>
<dbReference type="InterPro" id="IPR050237">
    <property type="entry name" value="ATP-dep_AMP-bd_enzyme"/>
</dbReference>
<dbReference type="Gene3D" id="2.30.38.10">
    <property type="entry name" value="Luciferase, Domain 3"/>
    <property type="match status" value="1"/>
</dbReference>
<dbReference type="InterPro" id="IPR020845">
    <property type="entry name" value="AMP-binding_CS"/>
</dbReference>
<evidence type="ECO:0000259" key="1">
    <source>
        <dbReference type="Pfam" id="PF00501"/>
    </source>
</evidence>
<reference evidence="3 4" key="1">
    <citation type="journal article" date="2015" name="Fungal Genet. Biol.">
        <title>Evolution of novel wood decay mechanisms in Agaricales revealed by the genome sequences of Fistulina hepatica and Cylindrobasidium torrendii.</title>
        <authorList>
            <person name="Floudas D."/>
            <person name="Held B.W."/>
            <person name="Riley R."/>
            <person name="Nagy L.G."/>
            <person name="Koehler G."/>
            <person name="Ransdell A.S."/>
            <person name="Younus H."/>
            <person name="Chow J."/>
            <person name="Chiniquy J."/>
            <person name="Lipzen A."/>
            <person name="Tritt A."/>
            <person name="Sun H."/>
            <person name="Haridas S."/>
            <person name="LaButti K."/>
            <person name="Ohm R.A."/>
            <person name="Kues U."/>
            <person name="Blanchette R.A."/>
            <person name="Grigoriev I.V."/>
            <person name="Minto R.E."/>
            <person name="Hibbett D.S."/>
        </authorList>
    </citation>
    <scope>NUCLEOTIDE SEQUENCE [LARGE SCALE GENOMIC DNA]</scope>
    <source>
        <strain evidence="3 4">FP15055 ss-10</strain>
    </source>
</reference>
<name>A0A0D7BAV5_9AGAR</name>
<protein>
    <submittedName>
        <fullName evidence="3">Acetyl-CoA synthetase-like protein</fullName>
    </submittedName>
</protein>
<dbReference type="STRING" id="1314674.A0A0D7BAV5"/>
<dbReference type="Pfam" id="PF13193">
    <property type="entry name" value="AMP-binding_C"/>
    <property type="match status" value="1"/>
</dbReference>
<dbReference type="PANTHER" id="PTHR43767">
    <property type="entry name" value="LONG-CHAIN-FATTY-ACID--COA LIGASE"/>
    <property type="match status" value="1"/>
</dbReference>
<gene>
    <name evidence="3" type="ORF">CYLTODRAFT_490775</name>
</gene>
<evidence type="ECO:0000313" key="3">
    <source>
        <dbReference type="EMBL" id="KIY67284.1"/>
    </source>
</evidence>
<organism evidence="3 4">
    <name type="scientific">Cylindrobasidium torrendii FP15055 ss-10</name>
    <dbReference type="NCBI Taxonomy" id="1314674"/>
    <lineage>
        <taxon>Eukaryota</taxon>
        <taxon>Fungi</taxon>
        <taxon>Dikarya</taxon>
        <taxon>Basidiomycota</taxon>
        <taxon>Agaricomycotina</taxon>
        <taxon>Agaricomycetes</taxon>
        <taxon>Agaricomycetidae</taxon>
        <taxon>Agaricales</taxon>
        <taxon>Marasmiineae</taxon>
        <taxon>Physalacriaceae</taxon>
        <taxon>Cylindrobasidium</taxon>
    </lineage>
</organism>
<dbReference type="InterPro" id="IPR000873">
    <property type="entry name" value="AMP-dep_synth/lig_dom"/>
</dbReference>
<dbReference type="Gene3D" id="3.40.50.980">
    <property type="match status" value="2"/>
</dbReference>
<dbReference type="Pfam" id="PF00501">
    <property type="entry name" value="AMP-binding"/>
    <property type="match status" value="1"/>
</dbReference>
<feature type="domain" description="AMP-dependent synthetase/ligase" evidence="1">
    <location>
        <begin position="55"/>
        <end position="437"/>
    </location>
</feature>
<accession>A0A0D7BAV5</accession>
<dbReference type="EMBL" id="KN880530">
    <property type="protein sequence ID" value="KIY67284.1"/>
    <property type="molecule type" value="Genomic_DNA"/>
</dbReference>
<evidence type="ECO:0000313" key="4">
    <source>
        <dbReference type="Proteomes" id="UP000054007"/>
    </source>
</evidence>